<dbReference type="CDD" id="cd00761">
    <property type="entry name" value="Glyco_tranf_GTA_type"/>
    <property type="match status" value="1"/>
</dbReference>
<evidence type="ECO:0000259" key="1">
    <source>
        <dbReference type="Pfam" id="PF00535"/>
    </source>
</evidence>
<name>A0A3S4MLD1_9RHOB</name>
<feature type="domain" description="Glycosyltransferase 2-like" evidence="1">
    <location>
        <begin position="5"/>
        <end position="165"/>
    </location>
</feature>
<dbReference type="GO" id="GO:0044010">
    <property type="term" value="P:single-species biofilm formation"/>
    <property type="evidence" value="ECO:0007669"/>
    <property type="project" value="TreeGrafter"/>
</dbReference>
<dbReference type="SUPFAM" id="SSF53448">
    <property type="entry name" value="Nucleotide-diphospho-sugar transferases"/>
    <property type="match status" value="1"/>
</dbReference>
<comment type="caution">
    <text evidence="2">The sequence shown here is derived from an EMBL/GenBank/DDBJ whole genome shotgun (WGS) entry which is preliminary data.</text>
</comment>
<dbReference type="PANTHER" id="PTHR43685:SF2">
    <property type="entry name" value="GLYCOSYLTRANSFERASE 2-LIKE DOMAIN-CONTAINING PROTEIN"/>
    <property type="match status" value="1"/>
</dbReference>
<dbReference type="InterPro" id="IPR050834">
    <property type="entry name" value="Glycosyltransf_2"/>
</dbReference>
<dbReference type="EMBL" id="SAVA01000001">
    <property type="protein sequence ID" value="RWR54727.1"/>
    <property type="molecule type" value="Genomic_DNA"/>
</dbReference>
<accession>A0A3S4MLD1</accession>
<dbReference type="InterPro" id="IPR001173">
    <property type="entry name" value="Glyco_trans_2-like"/>
</dbReference>
<dbReference type="Gene3D" id="3.90.550.10">
    <property type="entry name" value="Spore Coat Polysaccharide Biosynthesis Protein SpsA, Chain A"/>
    <property type="match status" value="1"/>
</dbReference>
<dbReference type="InterPro" id="IPR029044">
    <property type="entry name" value="Nucleotide-diphossugar_trans"/>
</dbReference>
<evidence type="ECO:0000313" key="2">
    <source>
        <dbReference type="EMBL" id="RWR54727.1"/>
    </source>
</evidence>
<protein>
    <submittedName>
        <fullName evidence="2">Glycosyltransferase family 2 protein</fullName>
    </submittedName>
</protein>
<sequence>MPRFSIIIPCHNAAATLPATLASLAAQSLTDWEALLVDDASTDATAALIAEAAAADPRLRAVSAPRRGLPAACNHAALAEAQGEILAFCDADDLWAPEKLARFDAAFADPAVSAVYARVAFFHSDPDRPSTVSAVAEVPLTILDLLGENPVCTMSNLAIRRTAFRATRGFDEDLARNEDLEWLVRLVGGGALVIGIDAVLTFYRTSPGGLAADLTAPKAGRAAALESAARCGGTPDPRHAAVFLRYLSRRALRLDPRGGVALRLALAGIAASPGGFFANPRRGALTAGGALFAPLLPGALRRILFA</sequence>
<dbReference type="Proteomes" id="UP000288071">
    <property type="component" value="Unassembled WGS sequence"/>
</dbReference>
<dbReference type="Pfam" id="PF00535">
    <property type="entry name" value="Glycos_transf_2"/>
    <property type="match status" value="1"/>
</dbReference>
<dbReference type="RefSeq" id="WP_128154215.1">
    <property type="nucleotide sequence ID" value="NZ_JBHSOM010000007.1"/>
</dbReference>
<organism evidence="2 3">
    <name type="scientific">Paenirhodobacter huangdaonensis</name>
    <dbReference type="NCBI Taxonomy" id="2501515"/>
    <lineage>
        <taxon>Bacteria</taxon>
        <taxon>Pseudomonadati</taxon>
        <taxon>Pseudomonadota</taxon>
        <taxon>Alphaproteobacteria</taxon>
        <taxon>Rhodobacterales</taxon>
        <taxon>Rhodobacter group</taxon>
        <taxon>Paenirhodobacter</taxon>
    </lineage>
</organism>
<proteinExistence type="predicted"/>
<dbReference type="GO" id="GO:0016740">
    <property type="term" value="F:transferase activity"/>
    <property type="evidence" value="ECO:0007669"/>
    <property type="project" value="UniProtKB-KW"/>
</dbReference>
<gene>
    <name evidence="2" type="ORF">EOW66_01285</name>
</gene>
<keyword evidence="2" id="KW-0808">Transferase</keyword>
<evidence type="ECO:0000313" key="3">
    <source>
        <dbReference type="Proteomes" id="UP000288071"/>
    </source>
</evidence>
<dbReference type="PANTHER" id="PTHR43685">
    <property type="entry name" value="GLYCOSYLTRANSFERASE"/>
    <property type="match status" value="1"/>
</dbReference>
<reference evidence="2 3" key="2">
    <citation type="submission" date="2019-01" db="EMBL/GenBank/DDBJ databases">
        <title>Sinorhodobacter populi sp. nov. isolated from the symptomatic bark tissue of Populus euramericana canker.</title>
        <authorList>
            <person name="Xu G."/>
        </authorList>
    </citation>
    <scope>NUCLEOTIDE SEQUENCE [LARGE SCALE GENOMIC DNA]</scope>
    <source>
        <strain evidence="2 3">CGMCC 1.12963</strain>
    </source>
</reference>
<keyword evidence="3" id="KW-1185">Reference proteome</keyword>
<dbReference type="AlphaFoldDB" id="A0A3S4MLD1"/>
<reference evidence="3" key="1">
    <citation type="submission" date="2019-01" db="EMBL/GenBank/DDBJ databases">
        <title>Sinorhodobacter populi sp. nov. isolated from the symptomatic bark tissue of Populus euramericana canker.</title>
        <authorList>
            <person name="Li Y."/>
        </authorList>
    </citation>
    <scope>NUCLEOTIDE SEQUENCE [LARGE SCALE GENOMIC DNA]</scope>
    <source>
        <strain evidence="3">CGMCC 1.12963</strain>
    </source>
</reference>